<gene>
    <name evidence="1" type="ORF">BO66DRAFT_401937</name>
</gene>
<accession>A0ACD1H7F3</accession>
<keyword evidence="2" id="KW-1185">Reference proteome</keyword>
<dbReference type="Proteomes" id="UP000249661">
    <property type="component" value="Unassembled WGS sequence"/>
</dbReference>
<evidence type="ECO:0000313" key="1">
    <source>
        <dbReference type="EMBL" id="RAH69573.1"/>
    </source>
</evidence>
<reference evidence="1" key="1">
    <citation type="submission" date="2018-02" db="EMBL/GenBank/DDBJ databases">
        <title>The genomes of Aspergillus section Nigri reveals drivers in fungal speciation.</title>
        <authorList>
            <consortium name="DOE Joint Genome Institute"/>
            <person name="Vesth T.C."/>
            <person name="Nybo J."/>
            <person name="Theobald S."/>
            <person name="Brandl J."/>
            <person name="Frisvad J.C."/>
            <person name="Nielsen K.F."/>
            <person name="Lyhne E.K."/>
            <person name="Kogle M.E."/>
            <person name="Kuo A."/>
            <person name="Riley R."/>
            <person name="Clum A."/>
            <person name="Nolan M."/>
            <person name="Lipzen A."/>
            <person name="Salamov A."/>
            <person name="Henrissat B."/>
            <person name="Wiebenga A."/>
            <person name="De vries R.P."/>
            <person name="Grigoriev I.V."/>
            <person name="Mortensen U.H."/>
            <person name="Andersen M.R."/>
            <person name="Baker S.E."/>
        </authorList>
    </citation>
    <scope>NUCLEOTIDE SEQUENCE</scope>
    <source>
        <strain evidence="1">CBS 121060</strain>
    </source>
</reference>
<name>A0ACD1H7F3_9EURO</name>
<evidence type="ECO:0000313" key="2">
    <source>
        <dbReference type="Proteomes" id="UP000249661"/>
    </source>
</evidence>
<dbReference type="EMBL" id="KZ824959">
    <property type="protein sequence ID" value="RAH69573.1"/>
    <property type="molecule type" value="Genomic_DNA"/>
</dbReference>
<sequence>MEEPTYDPSRPLATTTLVYQYKLVNCPGKTIVGLLVEYPPNGATPPHRHGGASVSAYVIRGAVLCKMNDDPMRTIEQGGSWYEAPGCHHRISANASATEPAAFLVSFVLETEVLERDGPGVLVQIDEEYREVFARKMTEAPPRKRTPTGQRSDPSPRRRAAAIPSAPSPPYLTYQPPNWNLKSPSNPATPNTTQDHHLEPKNTAQQNDRRNQIPSSSASTSPTSN</sequence>
<proteinExistence type="predicted"/>
<protein>
    <submittedName>
        <fullName evidence="1">Uncharacterized protein</fullName>
    </submittedName>
</protein>
<organism evidence="1 2">
    <name type="scientific">Aspergillus aculeatinus CBS 121060</name>
    <dbReference type="NCBI Taxonomy" id="1448322"/>
    <lineage>
        <taxon>Eukaryota</taxon>
        <taxon>Fungi</taxon>
        <taxon>Dikarya</taxon>
        <taxon>Ascomycota</taxon>
        <taxon>Pezizomycotina</taxon>
        <taxon>Eurotiomycetes</taxon>
        <taxon>Eurotiomycetidae</taxon>
        <taxon>Eurotiales</taxon>
        <taxon>Aspergillaceae</taxon>
        <taxon>Aspergillus</taxon>
        <taxon>Aspergillus subgen. Circumdati</taxon>
    </lineage>
</organism>